<evidence type="ECO:0000256" key="10">
    <source>
        <dbReference type="ARBA" id="ARBA00030464"/>
    </source>
</evidence>
<dbReference type="EMBL" id="HBFC01038215">
    <property type="protein sequence ID" value="CAD8723467.1"/>
    <property type="molecule type" value="Transcribed_RNA"/>
</dbReference>
<dbReference type="Pfam" id="PF00117">
    <property type="entry name" value="GATase"/>
    <property type="match status" value="1"/>
</dbReference>
<organism evidence="16">
    <name type="scientific">Mantoniella antarctica</name>
    <dbReference type="NCBI Taxonomy" id="81844"/>
    <lineage>
        <taxon>Eukaryota</taxon>
        <taxon>Viridiplantae</taxon>
        <taxon>Chlorophyta</taxon>
        <taxon>Mamiellophyceae</taxon>
        <taxon>Mamiellales</taxon>
        <taxon>Mamiellaceae</taxon>
        <taxon>Mantoniella</taxon>
    </lineage>
</organism>
<evidence type="ECO:0000256" key="14">
    <source>
        <dbReference type="PROSITE-ProRule" id="PRU00886"/>
    </source>
</evidence>
<dbReference type="FunFam" id="3.30.300.10:FF:000002">
    <property type="entry name" value="GMP synthase [glutamine-hydrolyzing]"/>
    <property type="match status" value="1"/>
</dbReference>
<evidence type="ECO:0000256" key="2">
    <source>
        <dbReference type="ARBA" id="ARBA00012746"/>
    </source>
</evidence>
<dbReference type="PRINTS" id="PR00096">
    <property type="entry name" value="GATASE"/>
</dbReference>
<keyword evidence="8 14" id="KW-0067">ATP-binding</keyword>
<dbReference type="SUPFAM" id="SSF52317">
    <property type="entry name" value="Class I glutamine amidotransferase-like"/>
    <property type="match status" value="1"/>
</dbReference>
<name>A0A7S0T4A3_9CHLO</name>
<dbReference type="InterPro" id="IPR025777">
    <property type="entry name" value="GMPS_ATP_PPase_dom"/>
</dbReference>
<dbReference type="AlphaFoldDB" id="A0A7S0T4A3"/>
<dbReference type="InterPro" id="IPR001674">
    <property type="entry name" value="GMP_synth_C"/>
</dbReference>
<dbReference type="PROSITE" id="PS51553">
    <property type="entry name" value="GMPS_ATP_PPASE"/>
    <property type="match status" value="1"/>
</dbReference>
<evidence type="ECO:0000259" key="15">
    <source>
        <dbReference type="PROSITE" id="PS51553"/>
    </source>
</evidence>
<accession>A0A7S0T4A3</accession>
<dbReference type="NCBIfam" id="TIGR00884">
    <property type="entry name" value="guaA_Cterm"/>
    <property type="match status" value="1"/>
</dbReference>
<dbReference type="GO" id="GO:0003921">
    <property type="term" value="F:GMP synthase activity"/>
    <property type="evidence" value="ECO:0007669"/>
    <property type="project" value="InterPro"/>
</dbReference>
<dbReference type="FunFam" id="3.40.50.880:FF:000001">
    <property type="entry name" value="GMP synthase [glutamine-hydrolyzing]"/>
    <property type="match status" value="1"/>
</dbReference>
<dbReference type="Pfam" id="PF00958">
    <property type="entry name" value="GMP_synt_C"/>
    <property type="match status" value="1"/>
</dbReference>
<dbReference type="SUPFAM" id="SSF54810">
    <property type="entry name" value="GMP synthetase C-terminal dimerisation domain"/>
    <property type="match status" value="1"/>
</dbReference>
<dbReference type="CDD" id="cd01997">
    <property type="entry name" value="GMP_synthase_C"/>
    <property type="match status" value="1"/>
</dbReference>
<dbReference type="Gene3D" id="3.30.300.10">
    <property type="match status" value="1"/>
</dbReference>
<dbReference type="NCBIfam" id="NF000848">
    <property type="entry name" value="PRK00074.1"/>
    <property type="match status" value="1"/>
</dbReference>
<protein>
    <recommendedName>
        <fullName evidence="3">GMP synthase [glutamine-hydrolyzing]</fullName>
        <ecNumber evidence="2">6.3.5.2</ecNumber>
    </recommendedName>
    <alternativeName>
        <fullName evidence="10">GMP synthetase</fullName>
    </alternativeName>
    <alternativeName>
        <fullName evidence="11">Glutamine amidotransferase</fullName>
    </alternativeName>
</protein>
<dbReference type="PANTHER" id="PTHR11922:SF2">
    <property type="entry name" value="GMP SYNTHASE [GLUTAMINE-HYDROLYZING]"/>
    <property type="match status" value="1"/>
</dbReference>
<evidence type="ECO:0000256" key="9">
    <source>
        <dbReference type="ARBA" id="ARBA00022962"/>
    </source>
</evidence>
<dbReference type="HAMAP" id="MF_00344">
    <property type="entry name" value="GMP_synthase"/>
    <property type="match status" value="1"/>
</dbReference>
<dbReference type="CDD" id="cd01742">
    <property type="entry name" value="GATase1_GMP_Synthase"/>
    <property type="match status" value="1"/>
</dbReference>
<evidence type="ECO:0000313" key="16">
    <source>
        <dbReference type="EMBL" id="CAD8723467.1"/>
    </source>
</evidence>
<evidence type="ECO:0000256" key="5">
    <source>
        <dbReference type="ARBA" id="ARBA00022741"/>
    </source>
</evidence>
<dbReference type="SUPFAM" id="SSF52402">
    <property type="entry name" value="Adenine nucleotide alpha hydrolases-like"/>
    <property type="match status" value="1"/>
</dbReference>
<evidence type="ECO:0000256" key="3">
    <source>
        <dbReference type="ARBA" id="ARBA00021562"/>
    </source>
</evidence>
<reference evidence="16" key="1">
    <citation type="submission" date="2021-01" db="EMBL/GenBank/DDBJ databases">
        <authorList>
            <person name="Corre E."/>
            <person name="Pelletier E."/>
            <person name="Niang G."/>
            <person name="Scheremetjew M."/>
            <person name="Finn R."/>
            <person name="Kale V."/>
            <person name="Holt S."/>
            <person name="Cochrane G."/>
            <person name="Meng A."/>
            <person name="Brown T."/>
            <person name="Cohen L."/>
        </authorList>
    </citation>
    <scope>NUCLEOTIDE SEQUENCE</scope>
    <source>
        <strain evidence="16">SL-175</strain>
    </source>
</reference>
<dbReference type="InterPro" id="IPR014729">
    <property type="entry name" value="Rossmann-like_a/b/a_fold"/>
</dbReference>
<dbReference type="UniPathway" id="UPA00189">
    <property type="reaction ID" value="UER00296"/>
</dbReference>
<dbReference type="Gene3D" id="3.40.50.620">
    <property type="entry name" value="HUPs"/>
    <property type="match status" value="1"/>
</dbReference>
<evidence type="ECO:0000256" key="6">
    <source>
        <dbReference type="ARBA" id="ARBA00022749"/>
    </source>
</evidence>
<proteinExistence type="inferred from homology"/>
<comment type="function">
    <text evidence="12">Catalyzes the conversion of xanthine monophosphate (XMP) to GMP in the presence of glutamine and ATP through an adenyl-XMP intermediate.</text>
</comment>
<dbReference type="InterPro" id="IPR004739">
    <property type="entry name" value="GMP_synth_GATase"/>
</dbReference>
<gene>
    <name evidence="16" type="ORF">MANT1106_LOCUS22683</name>
</gene>
<feature type="binding site" evidence="14">
    <location>
        <begin position="250"/>
        <end position="256"/>
    </location>
    <ligand>
        <name>ATP</name>
        <dbReference type="ChEBI" id="CHEBI:30616"/>
    </ligand>
</feature>
<dbReference type="PROSITE" id="PS51273">
    <property type="entry name" value="GATASE_TYPE_1"/>
    <property type="match status" value="1"/>
</dbReference>
<evidence type="ECO:0000256" key="4">
    <source>
        <dbReference type="ARBA" id="ARBA00022598"/>
    </source>
</evidence>
<keyword evidence="7 14" id="KW-0658">Purine biosynthesis</keyword>
<dbReference type="GO" id="GO:0005829">
    <property type="term" value="C:cytosol"/>
    <property type="evidence" value="ECO:0007669"/>
    <property type="project" value="TreeGrafter"/>
</dbReference>
<evidence type="ECO:0000256" key="7">
    <source>
        <dbReference type="ARBA" id="ARBA00022755"/>
    </source>
</evidence>
<keyword evidence="5 14" id="KW-0547">Nucleotide-binding</keyword>
<dbReference type="NCBIfam" id="TIGR00888">
    <property type="entry name" value="guaA_Nterm"/>
    <property type="match status" value="1"/>
</dbReference>
<dbReference type="FunFam" id="3.40.50.620:FF:000001">
    <property type="entry name" value="GMP synthase [glutamine-hydrolyzing]"/>
    <property type="match status" value="1"/>
</dbReference>
<comment type="catalytic activity">
    <reaction evidence="13">
        <text>XMP + L-glutamine + ATP + H2O = GMP + L-glutamate + AMP + diphosphate + 2 H(+)</text>
        <dbReference type="Rhea" id="RHEA:11680"/>
        <dbReference type="ChEBI" id="CHEBI:15377"/>
        <dbReference type="ChEBI" id="CHEBI:15378"/>
        <dbReference type="ChEBI" id="CHEBI:29985"/>
        <dbReference type="ChEBI" id="CHEBI:30616"/>
        <dbReference type="ChEBI" id="CHEBI:33019"/>
        <dbReference type="ChEBI" id="CHEBI:57464"/>
        <dbReference type="ChEBI" id="CHEBI:58115"/>
        <dbReference type="ChEBI" id="CHEBI:58359"/>
        <dbReference type="ChEBI" id="CHEBI:456215"/>
        <dbReference type="EC" id="6.3.5.2"/>
    </reaction>
</comment>
<evidence type="ECO:0000256" key="1">
    <source>
        <dbReference type="ARBA" id="ARBA00005153"/>
    </source>
</evidence>
<dbReference type="PRINTS" id="PR00097">
    <property type="entry name" value="ANTSNTHASEII"/>
</dbReference>
<evidence type="ECO:0000256" key="11">
    <source>
        <dbReference type="ARBA" id="ARBA00031356"/>
    </source>
</evidence>
<dbReference type="InterPro" id="IPR029062">
    <property type="entry name" value="Class_I_gatase-like"/>
</dbReference>
<comment type="pathway">
    <text evidence="1">Purine metabolism; GMP biosynthesis; GMP from XMP (L-Gln route): step 1/1.</text>
</comment>
<dbReference type="PANTHER" id="PTHR11922">
    <property type="entry name" value="GMP SYNTHASE-RELATED"/>
    <property type="match status" value="1"/>
</dbReference>
<dbReference type="GO" id="GO:0005524">
    <property type="term" value="F:ATP binding"/>
    <property type="evidence" value="ECO:0007669"/>
    <property type="project" value="UniProtKB-UniRule"/>
</dbReference>
<evidence type="ECO:0000256" key="12">
    <source>
        <dbReference type="ARBA" id="ARBA00044933"/>
    </source>
</evidence>
<dbReference type="Gene3D" id="3.40.50.880">
    <property type="match status" value="1"/>
</dbReference>
<evidence type="ECO:0000256" key="8">
    <source>
        <dbReference type="ARBA" id="ARBA00022840"/>
    </source>
</evidence>
<dbReference type="InterPro" id="IPR022955">
    <property type="entry name" value="GMP_synthase"/>
</dbReference>
<keyword evidence="9" id="KW-0315">Glutamine amidotransferase</keyword>
<evidence type="ECO:0000256" key="13">
    <source>
        <dbReference type="ARBA" id="ARBA00049404"/>
    </source>
</evidence>
<feature type="domain" description="GMPS ATP-PPase" evidence="15">
    <location>
        <begin position="222"/>
        <end position="423"/>
    </location>
</feature>
<keyword evidence="6 14" id="KW-0332">GMP biosynthesis</keyword>
<keyword evidence="4" id="KW-0436">Ligase</keyword>
<dbReference type="EC" id="6.3.5.2" evidence="2"/>
<dbReference type="InterPro" id="IPR017926">
    <property type="entry name" value="GATASE"/>
</dbReference>
<sequence length="549" mass="59872">MAPAAKKAKTDGAAAPPGAGATGPDTVVVLDYGSQYTQLITRRVRELGVYSVLLPGDASMERITGLNPSVVILSGGPNSVHLAGAPTVPPTFFTYCEANKIPVLGICYGMQLIVQMLGGEVKPADVAEYGRMPVHTENDSTLYGQEMDKSQQVWMSHGDEAVKLPDGFRCVGKSDAGAVVAIEDPARNIYGLQYHPEVTHSERGKDTLRHFLFNIAGVGAGWSMQNVLEEQIAIVKEKVGPTAHVICALSGGVDSAVAATLVHKAIGDRLHCCFVDNGLLRHKEQERVMKMFKDHLHLPVTCIDDSVRLLGKLAGVTDPEKKRKCIGAQFIEVFKEYKAEVEAKTGVRPTFLVQGTLYPDVIESCPPPGSDQKHSHTIKSHHNVGGLPKELGFELIEPLRMLFKDEVRKLGLLMDVPPAFIQRHPFPGPGLAVRILGDVCAEGALETIRAVDEIYINCIKEAGLYDQIWQAFAVFLPIKSVGVQGDQRTHSHVVGLRAITSQDGMTADWFQFEPKFLQDVSAKICNEVKNVNRVVYDITSKPPSTVEWE</sequence>